<proteinExistence type="predicted"/>
<gene>
    <name evidence="2" type="ORF">BVRB_034790</name>
</gene>
<evidence type="ECO:0000256" key="1">
    <source>
        <dbReference type="SAM" id="MobiDB-lite"/>
    </source>
</evidence>
<protein>
    <submittedName>
        <fullName evidence="2">Uncharacterized protein</fullName>
    </submittedName>
</protein>
<dbReference type="EMBL" id="KQ106906">
    <property type="protein sequence ID" value="KMS65554.1"/>
    <property type="molecule type" value="Genomic_DNA"/>
</dbReference>
<keyword evidence="3" id="KW-1185">Reference proteome</keyword>
<feature type="non-terminal residue" evidence="2">
    <location>
        <position position="1"/>
    </location>
</feature>
<accession>A0A0J7YPW6</accession>
<sequence>LVPNSVLSKIVHEKLSTLENEHPSALDPTLVDIFQRIKDNSQDAIRELSQYLASNPCVDLEHYLIDVHFFLKLLTQSNDPSQVPEHVKQAVVRRMSLIEAPAASAASTPESTTSTLELFQARLKSLQSRASSQDPPLQRTVSTCSTVELPSASISRIRERLQMAQNSAEPRVSYPSVSVSGSLQSDNSAADSQPRPAVASLDAIRARIAKLRAASTSSLLQ</sequence>
<dbReference type="Proteomes" id="UP000035740">
    <property type="component" value="Unassembled WGS sequence"/>
</dbReference>
<reference evidence="2 3" key="1">
    <citation type="journal article" date="2014" name="Nature">
        <title>The genome of the recently domesticated crop plant sugar beet (Beta vulgaris).</title>
        <authorList>
            <person name="Dohm J.C."/>
            <person name="Minoche A.E."/>
            <person name="Holtgrawe D."/>
            <person name="Capella-Gutierrez S."/>
            <person name="Zakrzewski F."/>
            <person name="Tafer H."/>
            <person name="Rupp O."/>
            <person name="Sorensen T.R."/>
            <person name="Stracke R."/>
            <person name="Reinhardt R."/>
            <person name="Goesmann A."/>
            <person name="Kraft T."/>
            <person name="Schulz B."/>
            <person name="Stadler P.F."/>
            <person name="Schmidt T."/>
            <person name="Gabaldon T."/>
            <person name="Lehrach H."/>
            <person name="Weisshaar B."/>
            <person name="Himmelbauer H."/>
        </authorList>
    </citation>
    <scope>NUCLEOTIDE SEQUENCE [LARGE SCALE GENOMIC DNA]</scope>
    <source>
        <tissue evidence="2">Taproot</tissue>
    </source>
</reference>
<feature type="compositionally biased region" description="Polar residues" evidence="1">
    <location>
        <begin position="175"/>
        <end position="191"/>
    </location>
</feature>
<feature type="region of interest" description="Disordered" evidence="1">
    <location>
        <begin position="164"/>
        <end position="196"/>
    </location>
</feature>
<evidence type="ECO:0000313" key="3">
    <source>
        <dbReference type="Proteomes" id="UP000035740"/>
    </source>
</evidence>
<organism evidence="2 3">
    <name type="scientific">Beta vulgaris subsp. vulgaris</name>
    <name type="common">Beet</name>
    <dbReference type="NCBI Taxonomy" id="3555"/>
    <lineage>
        <taxon>Eukaryota</taxon>
        <taxon>Viridiplantae</taxon>
        <taxon>Streptophyta</taxon>
        <taxon>Embryophyta</taxon>
        <taxon>Tracheophyta</taxon>
        <taxon>Spermatophyta</taxon>
        <taxon>Magnoliopsida</taxon>
        <taxon>eudicotyledons</taxon>
        <taxon>Gunneridae</taxon>
        <taxon>Pentapetalae</taxon>
        <taxon>Caryophyllales</taxon>
        <taxon>Chenopodiaceae</taxon>
        <taxon>Betoideae</taxon>
        <taxon>Beta</taxon>
    </lineage>
</organism>
<evidence type="ECO:0000313" key="2">
    <source>
        <dbReference type="EMBL" id="KMS65554.1"/>
    </source>
</evidence>
<dbReference type="AlphaFoldDB" id="A0A0J7YPW6"/>
<name>A0A0J7YPW6_BETVV</name>